<dbReference type="InterPro" id="IPR016185">
    <property type="entry name" value="PreATP-grasp_dom_sf"/>
</dbReference>
<dbReference type="InterPro" id="IPR004218">
    <property type="entry name" value="GSHS_ATP-bd"/>
</dbReference>
<dbReference type="SUPFAM" id="SSF52440">
    <property type="entry name" value="PreATP-grasp domain"/>
    <property type="match status" value="1"/>
</dbReference>
<gene>
    <name evidence="3" type="ORF">BC962_1425</name>
</gene>
<dbReference type="GO" id="GO:0004363">
    <property type="term" value="F:glutathione synthase activity"/>
    <property type="evidence" value="ECO:0007669"/>
    <property type="project" value="InterPro"/>
</dbReference>
<dbReference type="PANTHER" id="PTHR21621:SF4">
    <property type="entry name" value="GLUTATHIONE SYNTHETASE"/>
    <property type="match status" value="1"/>
</dbReference>
<evidence type="ECO:0000313" key="3">
    <source>
        <dbReference type="EMBL" id="RKS53176.1"/>
    </source>
</evidence>
<dbReference type="PANTHER" id="PTHR21621">
    <property type="entry name" value="RIBOSOMAL PROTEIN S6 MODIFICATION PROTEIN"/>
    <property type="match status" value="1"/>
</dbReference>
<dbReference type="PROSITE" id="PS50975">
    <property type="entry name" value="ATP_GRASP"/>
    <property type="match status" value="1"/>
</dbReference>
<feature type="domain" description="ATP-grasp" evidence="2">
    <location>
        <begin position="137"/>
        <end position="327"/>
    </location>
</feature>
<dbReference type="Pfam" id="PF02951">
    <property type="entry name" value="GSH-S_N"/>
    <property type="match status" value="1"/>
</dbReference>
<dbReference type="InterPro" id="IPR013815">
    <property type="entry name" value="ATP_grasp_subdomain_1"/>
</dbReference>
<dbReference type="GO" id="GO:0005737">
    <property type="term" value="C:cytoplasm"/>
    <property type="evidence" value="ECO:0007669"/>
    <property type="project" value="TreeGrafter"/>
</dbReference>
<dbReference type="InterPro" id="IPR011761">
    <property type="entry name" value="ATP-grasp"/>
</dbReference>
<keyword evidence="1" id="KW-0547">Nucleotide-binding</keyword>
<evidence type="ECO:0000313" key="4">
    <source>
        <dbReference type="Proteomes" id="UP000276282"/>
    </source>
</evidence>
<dbReference type="Proteomes" id="UP000276282">
    <property type="component" value="Unassembled WGS sequence"/>
</dbReference>
<protein>
    <submittedName>
        <fullName evidence="3">Glutathione synthase</fullName>
    </submittedName>
</protein>
<organism evidence="3 4">
    <name type="scientific">Gillisia mitskevichiae</name>
    <dbReference type="NCBI Taxonomy" id="270921"/>
    <lineage>
        <taxon>Bacteria</taxon>
        <taxon>Pseudomonadati</taxon>
        <taxon>Bacteroidota</taxon>
        <taxon>Flavobacteriia</taxon>
        <taxon>Flavobacteriales</taxon>
        <taxon>Flavobacteriaceae</taxon>
        <taxon>Gillisia</taxon>
    </lineage>
</organism>
<dbReference type="AlphaFoldDB" id="A0A495PT69"/>
<name>A0A495PT69_9FLAO</name>
<evidence type="ECO:0000259" key="2">
    <source>
        <dbReference type="PROSITE" id="PS50975"/>
    </source>
</evidence>
<dbReference type="Gene3D" id="3.40.50.20">
    <property type="match status" value="1"/>
</dbReference>
<dbReference type="NCBIfam" id="NF009110">
    <property type="entry name" value="PRK12458.1"/>
    <property type="match status" value="1"/>
</dbReference>
<sequence length="349" mass="39149">MKICFVVNGIETETCGTTVYIMFEALKRKHEVHMMGVGDFNFKHDESISINSVSLSKNADPKSPEEYLELLQSDKAKKKTIVAKDLDVLFIRNNPTEEGSSRQWAEQAGVAFGRMIQQEGVLVLNDAYALSNAFIDKLYFEELPSSIKPASLITRKKEDILDFFEKHKKKMVLKPLEGSGGRDVYLIDKNEKNLNQIIENITQQGYVIAQEFLPAVKDGDVRVLLMNGRVMEKDGTYGIIRRVAGKGEFRSNFSQGASADSSPLTDAMKKIIEITAPKLIRDGLFFVGLDIVKDKLIEINVLSPGGLDHFKEIGLPDFSDVIVKSIEKKVEYKRLYGNTISNRELATMA</sequence>
<reference evidence="3 4" key="1">
    <citation type="submission" date="2018-10" db="EMBL/GenBank/DDBJ databases">
        <title>Genomic Encyclopedia of Archaeal and Bacterial Type Strains, Phase II (KMG-II): from individual species to whole genera.</title>
        <authorList>
            <person name="Goeker M."/>
        </authorList>
    </citation>
    <scope>NUCLEOTIDE SEQUENCE [LARGE SCALE GENOMIC DNA]</scope>
    <source>
        <strain evidence="3 4">DSM 19839</strain>
    </source>
</reference>
<accession>A0A495PT69</accession>
<dbReference type="GO" id="GO:0046872">
    <property type="term" value="F:metal ion binding"/>
    <property type="evidence" value="ECO:0007669"/>
    <property type="project" value="InterPro"/>
</dbReference>
<dbReference type="Pfam" id="PF02955">
    <property type="entry name" value="GSH-S_ATP"/>
    <property type="match status" value="1"/>
</dbReference>
<proteinExistence type="predicted"/>
<dbReference type="Gene3D" id="3.30.1490.20">
    <property type="entry name" value="ATP-grasp fold, A domain"/>
    <property type="match status" value="1"/>
</dbReference>
<keyword evidence="1" id="KW-0067">ATP-binding</keyword>
<dbReference type="OrthoDB" id="9785415at2"/>
<dbReference type="GO" id="GO:0005524">
    <property type="term" value="F:ATP binding"/>
    <property type="evidence" value="ECO:0007669"/>
    <property type="project" value="UniProtKB-UniRule"/>
</dbReference>
<dbReference type="InterPro" id="IPR004215">
    <property type="entry name" value="GSHS_N"/>
</dbReference>
<dbReference type="SUPFAM" id="SSF56059">
    <property type="entry name" value="Glutathione synthetase ATP-binding domain-like"/>
    <property type="match status" value="1"/>
</dbReference>
<keyword evidence="4" id="KW-1185">Reference proteome</keyword>
<evidence type="ECO:0000256" key="1">
    <source>
        <dbReference type="PROSITE-ProRule" id="PRU00409"/>
    </source>
</evidence>
<comment type="caution">
    <text evidence="3">The sequence shown here is derived from an EMBL/GenBank/DDBJ whole genome shotgun (WGS) entry which is preliminary data.</text>
</comment>
<dbReference type="EMBL" id="RBLG01000002">
    <property type="protein sequence ID" value="RKS53176.1"/>
    <property type="molecule type" value="Genomic_DNA"/>
</dbReference>
<dbReference type="RefSeq" id="WP_121345243.1">
    <property type="nucleotide sequence ID" value="NZ_RBLG01000002.1"/>
</dbReference>
<dbReference type="Gene3D" id="3.30.470.20">
    <property type="entry name" value="ATP-grasp fold, B domain"/>
    <property type="match status" value="1"/>
</dbReference>